<name>A0A0M3ASF0_9SPHN</name>
<dbReference type="STRING" id="56193.YP76_07570"/>
<proteinExistence type="predicted"/>
<evidence type="ECO:0000256" key="1">
    <source>
        <dbReference type="SAM" id="Phobius"/>
    </source>
</evidence>
<keyword evidence="3" id="KW-1185">Reference proteome</keyword>
<comment type="caution">
    <text evidence="2">The sequence shown here is derived from an EMBL/GenBank/DDBJ whole genome shotgun (WGS) entry which is preliminary data.</text>
</comment>
<feature type="transmembrane region" description="Helical" evidence="1">
    <location>
        <begin position="7"/>
        <end position="24"/>
    </location>
</feature>
<dbReference type="EMBL" id="LBIC01000003">
    <property type="protein sequence ID" value="KKW92770.1"/>
    <property type="molecule type" value="Genomic_DNA"/>
</dbReference>
<sequence>MLKKQPILLQCAEMLVLFAILIAIDQGLLHGDAYSDLNPNPYWLPVLVMAIAYGTGTGLLAGAIASAIWLCWSNIWSGPADHLEQQLRLSIQPMLWMVTALIVGEVTASRRNRIADQRRQHQAMERNWKKLAEVVARLTDTNRRLQVRIATEQRTVVEAIAAGLGLTESDPERQIDAVARMIALAAQTDDFTFYDVRGSQVVARFGGRTPSGQPSDLTKSMLVQAMLAGPRVLQNDDPADQAMLAQIGSIALPVMGAGDQLAGIIIIHSVGRITAAYMTQLLHVTDLLGKSSALFGREPAFTAKWQMPEGKVA</sequence>
<dbReference type="AlphaFoldDB" id="A0A0M3ASF0"/>
<keyword evidence="1" id="KW-1133">Transmembrane helix</keyword>
<dbReference type="PATRIC" id="fig|56193.3.peg.1565"/>
<feature type="transmembrane region" description="Helical" evidence="1">
    <location>
        <begin position="44"/>
        <end position="72"/>
    </location>
</feature>
<evidence type="ECO:0008006" key="4">
    <source>
        <dbReference type="Google" id="ProtNLM"/>
    </source>
</evidence>
<protein>
    <recommendedName>
        <fullName evidence="4">GAF domain-containing protein</fullName>
    </recommendedName>
</protein>
<dbReference type="RefSeq" id="WP_046762985.1">
    <property type="nucleotide sequence ID" value="NZ_LBIC01000003.1"/>
</dbReference>
<organism evidence="2 3">
    <name type="scientific">Sphingobium chungbukense</name>
    <dbReference type="NCBI Taxonomy" id="56193"/>
    <lineage>
        <taxon>Bacteria</taxon>
        <taxon>Pseudomonadati</taxon>
        <taxon>Pseudomonadota</taxon>
        <taxon>Alphaproteobacteria</taxon>
        <taxon>Sphingomonadales</taxon>
        <taxon>Sphingomonadaceae</taxon>
        <taxon>Sphingobium</taxon>
    </lineage>
</organism>
<gene>
    <name evidence="2" type="ORF">YP76_07570</name>
</gene>
<keyword evidence="1" id="KW-0472">Membrane</keyword>
<keyword evidence="1" id="KW-0812">Transmembrane</keyword>
<reference evidence="2 3" key="1">
    <citation type="submission" date="2015-04" db="EMBL/GenBank/DDBJ databases">
        <title>Genome sequence of aromatic hydrocarbons-degrading Sphingobium chungbukense DJ77.</title>
        <authorList>
            <person name="Kim Y.-C."/>
            <person name="Chae J.-C."/>
        </authorList>
    </citation>
    <scope>NUCLEOTIDE SEQUENCE [LARGE SCALE GENOMIC DNA]</scope>
    <source>
        <strain evidence="2 3">DJ77</strain>
    </source>
</reference>
<accession>A0A0M3ASF0</accession>
<evidence type="ECO:0000313" key="2">
    <source>
        <dbReference type="EMBL" id="KKW92770.1"/>
    </source>
</evidence>
<evidence type="ECO:0000313" key="3">
    <source>
        <dbReference type="Proteomes" id="UP000033874"/>
    </source>
</evidence>
<dbReference type="Proteomes" id="UP000033874">
    <property type="component" value="Unassembled WGS sequence"/>
</dbReference>